<dbReference type="EMBL" id="CAJVAX010000018">
    <property type="protein sequence ID" value="CAG7648253.1"/>
    <property type="molecule type" value="Genomic_DNA"/>
</dbReference>
<feature type="compositionally biased region" description="Basic residues" evidence="1">
    <location>
        <begin position="52"/>
        <end position="84"/>
    </location>
</feature>
<comment type="caution">
    <text evidence="2">The sequence shown here is derived from an EMBL/GenBank/DDBJ whole genome shotgun (WGS) entry which is preliminary data.</text>
</comment>
<feature type="compositionally biased region" description="Basic and acidic residues" evidence="1">
    <location>
        <begin position="308"/>
        <end position="320"/>
    </location>
</feature>
<gene>
    <name evidence="2" type="ORF">SBRY_40883</name>
</gene>
<feature type="compositionally biased region" description="Low complexity" evidence="1">
    <location>
        <begin position="88"/>
        <end position="98"/>
    </location>
</feature>
<dbReference type="AlphaFoldDB" id="A0A9W4H3T1"/>
<feature type="region of interest" description="Disordered" evidence="1">
    <location>
        <begin position="1"/>
        <end position="100"/>
    </location>
</feature>
<feature type="compositionally biased region" description="Basic residues" evidence="1">
    <location>
        <begin position="360"/>
        <end position="372"/>
    </location>
</feature>
<organism evidence="2 3">
    <name type="scientific">Actinacidiphila bryophytorum</name>
    <dbReference type="NCBI Taxonomy" id="1436133"/>
    <lineage>
        <taxon>Bacteria</taxon>
        <taxon>Bacillati</taxon>
        <taxon>Actinomycetota</taxon>
        <taxon>Actinomycetes</taxon>
        <taxon>Kitasatosporales</taxon>
        <taxon>Streptomycetaceae</taxon>
        <taxon>Actinacidiphila</taxon>
    </lineage>
</organism>
<evidence type="ECO:0000256" key="1">
    <source>
        <dbReference type="SAM" id="MobiDB-lite"/>
    </source>
</evidence>
<feature type="compositionally biased region" description="Basic residues" evidence="1">
    <location>
        <begin position="341"/>
        <end position="352"/>
    </location>
</feature>
<dbReference type="Proteomes" id="UP001153328">
    <property type="component" value="Unassembled WGS sequence"/>
</dbReference>
<feature type="compositionally biased region" description="Basic residues" evidence="1">
    <location>
        <begin position="229"/>
        <end position="238"/>
    </location>
</feature>
<feature type="compositionally biased region" description="Gly residues" evidence="1">
    <location>
        <begin position="152"/>
        <end position="162"/>
    </location>
</feature>
<reference evidence="2" key="1">
    <citation type="submission" date="2021-06" db="EMBL/GenBank/DDBJ databases">
        <authorList>
            <person name="Arsene-Ploetze F."/>
        </authorList>
    </citation>
    <scope>NUCLEOTIDE SEQUENCE</scope>
    <source>
        <strain evidence="2">SBRY1</strain>
    </source>
</reference>
<accession>A0A9W4H3T1</accession>
<protein>
    <submittedName>
        <fullName evidence="2">Threonine dehydrogenase and related Zn-dependent dehydrogenases</fullName>
    </submittedName>
</protein>
<evidence type="ECO:0000313" key="2">
    <source>
        <dbReference type="EMBL" id="CAG7648253.1"/>
    </source>
</evidence>
<proteinExistence type="predicted"/>
<feature type="compositionally biased region" description="Low complexity" evidence="1">
    <location>
        <begin position="217"/>
        <end position="226"/>
    </location>
</feature>
<sequence length="414" mass="44836">MAPDIPPSSAKERVHEGAGVPRSRAVRLAGHARPRDPRRGGRDRPGRGGQYLRHRPAHPQGRRARRAARHGPRPRGGGRGRRDRQRGARGAARRPGAGVVHLRVRQLPLLPRGRVRAVHRRRGLDTRPHRRRDAGRVRTGALRGHVAAPAAGVGGLPGGGAAGRHLPDRLRGRRAGRPGQAGRHRGGCRLRPRRARRDRHRPALLAVPHRRRRRGPDQAGGRQAAGRGRDRHRGRGRTACRGPDRRARRGRGDRGGRTAGGLRAVRPHGPPRRAPGERRRPRQPGRAAPGGPVEPEPHPAHRPGGHLLHPDPAAHADRRHPPGVLAGHPHLRAGADGGGLRRLRPRRRHRRAQGGAARRAAARHPQRAHRRTGLTSLPGHAAPAVLHVPPSAATAKARVPGSDSSHARARPPMA</sequence>
<feature type="compositionally biased region" description="Basic and acidic residues" evidence="1">
    <location>
        <begin position="242"/>
        <end position="256"/>
    </location>
</feature>
<name>A0A9W4H3T1_9ACTN</name>
<feature type="compositionally biased region" description="Basic and acidic residues" evidence="1">
    <location>
        <begin position="33"/>
        <end position="46"/>
    </location>
</feature>
<feature type="compositionally biased region" description="Basic residues" evidence="1">
    <location>
        <begin position="171"/>
        <end position="214"/>
    </location>
</feature>
<evidence type="ECO:0000313" key="3">
    <source>
        <dbReference type="Proteomes" id="UP001153328"/>
    </source>
</evidence>
<feature type="region of interest" description="Disordered" evidence="1">
    <location>
        <begin position="149"/>
        <end position="414"/>
    </location>
</feature>
<keyword evidence="3" id="KW-1185">Reference proteome</keyword>